<reference evidence="15" key="1">
    <citation type="submission" date="2021-02" db="EMBL/GenBank/DDBJ databases">
        <authorList>
            <person name="Nowell W R."/>
        </authorList>
    </citation>
    <scope>NUCLEOTIDE SEQUENCE</scope>
</reference>
<feature type="binding site" evidence="11 12">
    <location>
        <position position="197"/>
    </location>
    <ligand>
        <name>Zn(2+)</name>
        <dbReference type="ChEBI" id="CHEBI:29105"/>
    </ligand>
</feature>
<feature type="binding site" evidence="10">
    <location>
        <begin position="286"/>
        <end position="288"/>
    </location>
    <ligand>
        <name>NAD(+)</name>
        <dbReference type="ChEBI" id="CHEBI:57540"/>
    </ligand>
</feature>
<feature type="binding site" evidence="10">
    <location>
        <begin position="87"/>
        <end position="91"/>
    </location>
    <ligand>
        <name>NAD(+)</name>
        <dbReference type="ChEBI" id="CHEBI:57540"/>
    </ligand>
</feature>
<dbReference type="GO" id="GO:0017136">
    <property type="term" value="F:histone deacetylase activity, NAD-dependent"/>
    <property type="evidence" value="ECO:0007669"/>
    <property type="project" value="InterPro"/>
</dbReference>
<dbReference type="InterPro" id="IPR029035">
    <property type="entry name" value="DHS-like_NAD/FAD-binding_dom"/>
</dbReference>
<accession>A0A819PIR2</accession>
<dbReference type="PROSITE" id="PS50305">
    <property type="entry name" value="SIRTUIN"/>
    <property type="match status" value="1"/>
</dbReference>
<feature type="region of interest" description="Disordered" evidence="13">
    <location>
        <begin position="1"/>
        <end position="32"/>
    </location>
</feature>
<evidence type="ECO:0000256" key="13">
    <source>
        <dbReference type="SAM" id="MobiDB-lite"/>
    </source>
</evidence>
<evidence type="ECO:0000256" key="8">
    <source>
        <dbReference type="PIRNR" id="PIRNR037938"/>
    </source>
</evidence>
<dbReference type="EMBL" id="CAJOBB010003060">
    <property type="protein sequence ID" value="CAF4017839.1"/>
    <property type="molecule type" value="Genomic_DNA"/>
</dbReference>
<dbReference type="InterPro" id="IPR003000">
    <property type="entry name" value="Sirtuin"/>
</dbReference>
<comment type="cofactor">
    <cofactor evidence="11">
        <name>Zn(2+)</name>
        <dbReference type="ChEBI" id="CHEBI:29105"/>
    </cofactor>
    <text evidence="11">Binds 1 zinc ion per subunit.</text>
</comment>
<dbReference type="PIRSF" id="PIRSF037938">
    <property type="entry name" value="SIR2_euk"/>
    <property type="match status" value="1"/>
</dbReference>
<dbReference type="InterPro" id="IPR017328">
    <property type="entry name" value="Sirtuin_class_I"/>
</dbReference>
<dbReference type="SUPFAM" id="SSF52467">
    <property type="entry name" value="DHS-like NAD/FAD-binding domain"/>
    <property type="match status" value="1"/>
</dbReference>
<evidence type="ECO:0000256" key="9">
    <source>
        <dbReference type="PIRSR" id="PIRSR037938-1"/>
    </source>
</evidence>
<gene>
    <name evidence="15" type="ORF">KXQ929_LOCUS29489</name>
</gene>
<feature type="compositionally biased region" description="Polar residues" evidence="13">
    <location>
        <begin position="1"/>
        <end position="11"/>
    </location>
</feature>
<feature type="binding site" evidence="10">
    <location>
        <begin position="169"/>
        <end position="172"/>
    </location>
    <ligand>
        <name>NAD(+)</name>
        <dbReference type="ChEBI" id="CHEBI:57540"/>
    </ligand>
</feature>
<feature type="binding site" evidence="10">
    <location>
        <begin position="97"/>
        <end position="99"/>
    </location>
    <ligand>
        <name>NAD(+)</name>
        <dbReference type="ChEBI" id="CHEBI:57540"/>
    </ligand>
</feature>
<dbReference type="CDD" id="cd01408">
    <property type="entry name" value="SIRT1"/>
    <property type="match status" value="1"/>
</dbReference>
<evidence type="ECO:0000256" key="4">
    <source>
        <dbReference type="ARBA" id="ARBA00022833"/>
    </source>
</evidence>
<evidence type="ECO:0000256" key="12">
    <source>
        <dbReference type="PROSITE-ProRule" id="PRU00236"/>
    </source>
</evidence>
<evidence type="ECO:0000256" key="1">
    <source>
        <dbReference type="ARBA" id="ARBA00006924"/>
    </source>
</evidence>
<keyword evidence="5 8" id="KW-0520">NAD</keyword>
<keyword evidence="2 8" id="KW-0808">Transferase</keyword>
<dbReference type="PANTHER" id="PTHR11085">
    <property type="entry name" value="NAD-DEPENDENT PROTEIN DEACYLASE SIRTUIN-5, MITOCHONDRIAL-RELATED"/>
    <property type="match status" value="1"/>
</dbReference>
<keyword evidence="3 8" id="KW-0479">Metal-binding</keyword>
<dbReference type="Gene3D" id="3.30.1600.10">
    <property type="entry name" value="SIR2/SIRT2 'Small Domain"/>
    <property type="match status" value="1"/>
</dbReference>
<dbReference type="EC" id="2.3.1.286" evidence="8"/>
<dbReference type="PANTHER" id="PTHR11085:SF6">
    <property type="entry name" value="NAD-DEPENDENT PROTEIN DEACETYLASE SIRTUIN-2"/>
    <property type="match status" value="1"/>
</dbReference>
<evidence type="ECO:0000313" key="16">
    <source>
        <dbReference type="Proteomes" id="UP000663868"/>
    </source>
</evidence>
<dbReference type="GO" id="GO:0005634">
    <property type="term" value="C:nucleus"/>
    <property type="evidence" value="ECO:0007669"/>
    <property type="project" value="TreeGrafter"/>
</dbReference>
<dbReference type="InterPro" id="IPR026590">
    <property type="entry name" value="Ssirtuin_cat_dom"/>
</dbReference>
<feature type="compositionally biased region" description="Basic and acidic residues" evidence="13">
    <location>
        <begin position="12"/>
        <end position="27"/>
    </location>
</feature>
<comment type="catalytic activity">
    <reaction evidence="7">
        <text>N(6)-tetradecanoyl-L-lysyl-[protein] + NAD(+) + H2O = 2''-O-tetradecanoyl-ADP-D-ribose + nicotinamide + L-lysyl-[protein]</text>
        <dbReference type="Rhea" id="RHEA:70567"/>
        <dbReference type="Rhea" id="RHEA-COMP:9752"/>
        <dbReference type="Rhea" id="RHEA-COMP:15437"/>
        <dbReference type="ChEBI" id="CHEBI:15377"/>
        <dbReference type="ChEBI" id="CHEBI:17154"/>
        <dbReference type="ChEBI" id="CHEBI:29969"/>
        <dbReference type="ChEBI" id="CHEBI:57540"/>
        <dbReference type="ChEBI" id="CHEBI:141129"/>
        <dbReference type="ChEBI" id="CHEBI:189674"/>
    </reaction>
    <physiologicalReaction direction="left-to-right" evidence="7">
        <dbReference type="Rhea" id="RHEA:70568"/>
    </physiologicalReaction>
</comment>
<feature type="active site" description="Proton acceptor" evidence="9 12">
    <location>
        <position position="189"/>
    </location>
</feature>
<feature type="binding site" evidence="11 12">
    <location>
        <position position="200"/>
    </location>
    <ligand>
        <name>Zn(2+)</name>
        <dbReference type="ChEBI" id="CHEBI:29105"/>
    </ligand>
</feature>
<feature type="domain" description="Deacetylase sirtuin-type" evidence="14">
    <location>
        <begin position="61"/>
        <end position="337"/>
    </location>
</feature>
<dbReference type="InterPro" id="IPR050134">
    <property type="entry name" value="NAD-dep_sirtuin_deacylases"/>
</dbReference>
<dbReference type="Pfam" id="PF02146">
    <property type="entry name" value="SIR2"/>
    <property type="match status" value="1"/>
</dbReference>
<evidence type="ECO:0000259" key="14">
    <source>
        <dbReference type="PROSITE" id="PS50305"/>
    </source>
</evidence>
<dbReference type="GO" id="GO:0008270">
    <property type="term" value="F:zinc ion binding"/>
    <property type="evidence" value="ECO:0007669"/>
    <property type="project" value="UniProtKB-UniRule"/>
</dbReference>
<evidence type="ECO:0000313" key="15">
    <source>
        <dbReference type="EMBL" id="CAF4017839.1"/>
    </source>
</evidence>
<evidence type="ECO:0000256" key="10">
    <source>
        <dbReference type="PIRSR" id="PIRSR037938-2"/>
    </source>
</evidence>
<comment type="caution">
    <text evidence="15">The sequence shown here is derived from an EMBL/GenBank/DDBJ whole genome shotgun (WGS) entry which is preliminary data.</text>
</comment>
<dbReference type="AlphaFoldDB" id="A0A819PIR2"/>
<dbReference type="GO" id="GO:0070403">
    <property type="term" value="F:NAD+ binding"/>
    <property type="evidence" value="ECO:0007669"/>
    <property type="project" value="UniProtKB-UniRule"/>
</dbReference>
<dbReference type="InterPro" id="IPR026591">
    <property type="entry name" value="Sirtuin_cat_small_dom_sf"/>
</dbReference>
<comment type="catalytic activity">
    <reaction evidence="6">
        <text>N(6)-hexadecanoyl-L-lysyl-[protein] + NAD(+) + H2O = 2''-O-hexadecanoyl-ADP-D-ribose + nicotinamide + L-lysyl-[protein]</text>
        <dbReference type="Rhea" id="RHEA:70563"/>
        <dbReference type="Rhea" id="RHEA-COMP:9752"/>
        <dbReference type="Rhea" id="RHEA-COMP:14175"/>
        <dbReference type="ChEBI" id="CHEBI:15377"/>
        <dbReference type="ChEBI" id="CHEBI:17154"/>
        <dbReference type="ChEBI" id="CHEBI:29969"/>
        <dbReference type="ChEBI" id="CHEBI:57540"/>
        <dbReference type="ChEBI" id="CHEBI:138936"/>
        <dbReference type="ChEBI" id="CHEBI:189673"/>
    </reaction>
    <physiologicalReaction direction="left-to-right" evidence="6">
        <dbReference type="Rhea" id="RHEA:70564"/>
    </physiologicalReaction>
</comment>
<organism evidence="15 16">
    <name type="scientific">Adineta steineri</name>
    <dbReference type="NCBI Taxonomy" id="433720"/>
    <lineage>
        <taxon>Eukaryota</taxon>
        <taxon>Metazoa</taxon>
        <taxon>Spiralia</taxon>
        <taxon>Gnathifera</taxon>
        <taxon>Rotifera</taxon>
        <taxon>Eurotatoria</taxon>
        <taxon>Bdelloidea</taxon>
        <taxon>Adinetida</taxon>
        <taxon>Adinetidae</taxon>
        <taxon>Adineta</taxon>
    </lineage>
</organism>
<feature type="binding site" evidence="11 12">
    <location>
        <position position="224"/>
    </location>
    <ligand>
        <name>Zn(2+)</name>
        <dbReference type="ChEBI" id="CHEBI:29105"/>
    </ligand>
</feature>
<evidence type="ECO:0000256" key="5">
    <source>
        <dbReference type="ARBA" id="ARBA00023027"/>
    </source>
</evidence>
<sequence length="389" mass="43879">MKNKKNTYTLESNKKPADDTDKPKSDNEEQDDATMLQQLMSQFSGLFGSLKSSDEPAAKDPVLKAFDLKTAAEYMSKCSNIIVMAGAGISTSAGIPDFRSPETGLYSQLEKYNLPFPEAVFHLDFFRTNPKPFFLLAKELYPQKFTPTPTHYFLRLLDEKNKLLRIFTQNIDSLERVAGVPTDKIVEAHGTFFTSHCLNCRKEYDLEFVKEIIFKDEIPRCKECDGIIKPDIVFFGEGLPRRFHECINSDFDKADFLIIIGTSLQVAPFNRLQTFVDKDCPRLLINREPVGKSKSPMDAINASGSLLYGTKANRRDVFHQSTCDEGVTELVKLLGWEDDFNKLLESEGTSLEKAKEHLSTAPNETGENADRLAEQIAKAALNDDETKKE</sequence>
<protein>
    <recommendedName>
        <fullName evidence="8">NAD-dependent protein deacetylase</fullName>
        <ecNumber evidence="8">2.3.1.286</ecNumber>
    </recommendedName>
</protein>
<feature type="binding site" evidence="10">
    <location>
        <begin position="262"/>
        <end position="263"/>
    </location>
    <ligand>
        <name>NAD(+)</name>
        <dbReference type="ChEBI" id="CHEBI:57540"/>
    </ligand>
</feature>
<evidence type="ECO:0000256" key="7">
    <source>
        <dbReference type="ARBA" id="ARBA00048905"/>
    </source>
</evidence>
<evidence type="ECO:0000256" key="6">
    <source>
        <dbReference type="ARBA" id="ARBA00048378"/>
    </source>
</evidence>
<comment type="similarity">
    <text evidence="1 8">Belongs to the sirtuin family. Class I subfamily.</text>
</comment>
<evidence type="ECO:0000256" key="11">
    <source>
        <dbReference type="PIRSR" id="PIRSR037938-3"/>
    </source>
</evidence>
<dbReference type="Gene3D" id="3.40.50.1220">
    <property type="entry name" value="TPP-binding domain"/>
    <property type="match status" value="1"/>
</dbReference>
<keyword evidence="4 8" id="KW-0862">Zinc</keyword>
<proteinExistence type="inferred from homology"/>
<dbReference type="Proteomes" id="UP000663868">
    <property type="component" value="Unassembled WGS sequence"/>
</dbReference>
<comment type="catalytic activity">
    <reaction evidence="8">
        <text>N(6)-acetyl-L-lysyl-[protein] + NAD(+) + H2O = 2''-O-acetyl-ADP-D-ribose + nicotinamide + L-lysyl-[protein]</text>
        <dbReference type="Rhea" id="RHEA:43636"/>
        <dbReference type="Rhea" id="RHEA-COMP:9752"/>
        <dbReference type="Rhea" id="RHEA-COMP:10731"/>
        <dbReference type="ChEBI" id="CHEBI:15377"/>
        <dbReference type="ChEBI" id="CHEBI:17154"/>
        <dbReference type="ChEBI" id="CHEBI:29969"/>
        <dbReference type="ChEBI" id="CHEBI:57540"/>
        <dbReference type="ChEBI" id="CHEBI:61930"/>
        <dbReference type="ChEBI" id="CHEBI:83767"/>
        <dbReference type="EC" id="2.3.1.286"/>
    </reaction>
</comment>
<evidence type="ECO:0000256" key="3">
    <source>
        <dbReference type="ARBA" id="ARBA00022723"/>
    </source>
</evidence>
<name>A0A819PIR2_9BILA</name>
<evidence type="ECO:0000256" key="2">
    <source>
        <dbReference type="ARBA" id="ARBA00022679"/>
    </source>
</evidence>
<feature type="binding site" evidence="11 12">
    <location>
        <position position="221"/>
    </location>
    <ligand>
        <name>Zn(2+)</name>
        <dbReference type="ChEBI" id="CHEBI:29105"/>
    </ligand>
</feature>
<feature type="binding site" evidence="10">
    <location>
        <position position="323"/>
    </location>
    <ligand>
        <name>NAD(+)</name>
        <dbReference type="ChEBI" id="CHEBI:57540"/>
    </ligand>
</feature>